<dbReference type="EC" id="2.7.-.-" evidence="8"/>
<dbReference type="InterPro" id="IPR038286">
    <property type="entry name" value="IPK_sf"/>
</dbReference>
<evidence type="ECO:0000256" key="8">
    <source>
        <dbReference type="RuleBase" id="RU363090"/>
    </source>
</evidence>
<dbReference type="InterPro" id="IPR005522">
    <property type="entry name" value="IPK"/>
</dbReference>
<keyword evidence="4 8" id="KW-0418">Kinase</keyword>
<comment type="similarity">
    <text evidence="1 8">Belongs to the inositol phosphokinase (IPK) family.</text>
</comment>
<dbReference type="AlphaFoldDB" id="A0A8B7ZQ41"/>
<keyword evidence="10" id="KW-1185">Reference proteome</keyword>
<dbReference type="Gene3D" id="3.30.470.160">
    <property type="entry name" value="Inositol polyphosphate kinase"/>
    <property type="match status" value="1"/>
</dbReference>
<feature type="compositionally biased region" description="Polar residues" evidence="9">
    <location>
        <begin position="320"/>
        <end position="335"/>
    </location>
</feature>
<gene>
    <name evidence="11" type="primary">LOC110988184</name>
</gene>
<dbReference type="RefSeq" id="XP_022107177.1">
    <property type="nucleotide sequence ID" value="XM_022251485.1"/>
</dbReference>
<evidence type="ECO:0000256" key="2">
    <source>
        <dbReference type="ARBA" id="ARBA00022679"/>
    </source>
</evidence>
<dbReference type="PANTHER" id="PTHR12400">
    <property type="entry name" value="INOSITOL POLYPHOSPHATE KINASE"/>
    <property type="match status" value="1"/>
</dbReference>
<dbReference type="OrthoDB" id="338650at2759"/>
<comment type="catalytic activity">
    <reaction evidence="6">
        <text>1D-myo-inositol 1,4,5-trisphosphate + 2 ATP = 1D-myo-inositol 1,3,4,5,6-pentakisphosphate + 2 ADP + 2 H(+)</text>
        <dbReference type="Rhea" id="RHEA:32359"/>
        <dbReference type="ChEBI" id="CHEBI:15378"/>
        <dbReference type="ChEBI" id="CHEBI:30616"/>
        <dbReference type="ChEBI" id="CHEBI:57733"/>
        <dbReference type="ChEBI" id="CHEBI:203600"/>
        <dbReference type="ChEBI" id="CHEBI:456216"/>
        <dbReference type="EC" id="2.7.1.151"/>
    </reaction>
</comment>
<keyword evidence="5" id="KW-0067">ATP-binding</keyword>
<dbReference type="SUPFAM" id="SSF56104">
    <property type="entry name" value="SAICAR synthase-like"/>
    <property type="match status" value="1"/>
</dbReference>
<evidence type="ECO:0000256" key="3">
    <source>
        <dbReference type="ARBA" id="ARBA00022741"/>
    </source>
</evidence>
<comment type="catalytic activity">
    <reaction evidence="7">
        <text>1D-myo-inositol 1,3,4,6-tetrakisphosphate + ATP = 1D-myo-inositol 1,3,4,5,6-pentakisphosphate + ADP + H(+)</text>
        <dbReference type="Rhea" id="RHEA:12717"/>
        <dbReference type="ChEBI" id="CHEBI:15378"/>
        <dbReference type="ChEBI" id="CHEBI:30616"/>
        <dbReference type="ChEBI" id="CHEBI:57660"/>
        <dbReference type="ChEBI" id="CHEBI:57733"/>
        <dbReference type="ChEBI" id="CHEBI:456216"/>
        <dbReference type="EC" id="2.7.1.140"/>
    </reaction>
</comment>
<feature type="region of interest" description="Disordered" evidence="9">
    <location>
        <begin position="320"/>
        <end position="374"/>
    </location>
</feature>
<dbReference type="CTD" id="253430"/>
<keyword evidence="3" id="KW-0547">Nucleotide-binding</keyword>
<proteinExistence type="inferred from homology"/>
<keyword evidence="2 8" id="KW-0808">Transferase</keyword>
<dbReference type="GO" id="GO:0005737">
    <property type="term" value="C:cytoplasm"/>
    <property type="evidence" value="ECO:0007669"/>
    <property type="project" value="TreeGrafter"/>
</dbReference>
<dbReference type="GO" id="GO:0008440">
    <property type="term" value="F:inositol-1,4,5-trisphosphate 3-kinase activity"/>
    <property type="evidence" value="ECO:0007669"/>
    <property type="project" value="TreeGrafter"/>
</dbReference>
<protein>
    <recommendedName>
        <fullName evidence="8">Kinase</fullName>
        <ecNumber evidence="8">2.7.-.-</ecNumber>
    </recommendedName>
</protein>
<evidence type="ECO:0000256" key="4">
    <source>
        <dbReference type="ARBA" id="ARBA00022777"/>
    </source>
</evidence>
<evidence type="ECO:0000313" key="11">
    <source>
        <dbReference type="RefSeq" id="XP_022107177.1"/>
    </source>
</evidence>
<dbReference type="Pfam" id="PF03770">
    <property type="entry name" value="IPK"/>
    <property type="match status" value="1"/>
</dbReference>
<dbReference type="Proteomes" id="UP000694845">
    <property type="component" value="Unplaced"/>
</dbReference>
<dbReference type="GO" id="GO:0005524">
    <property type="term" value="F:ATP binding"/>
    <property type="evidence" value="ECO:0007669"/>
    <property type="project" value="UniProtKB-KW"/>
</dbReference>
<dbReference type="GeneID" id="110988184"/>
<reference evidence="11" key="1">
    <citation type="submission" date="2025-08" db="UniProtKB">
        <authorList>
            <consortium name="RefSeq"/>
        </authorList>
    </citation>
    <scope>IDENTIFICATION</scope>
</reference>
<evidence type="ECO:0000256" key="5">
    <source>
        <dbReference type="ARBA" id="ARBA00022840"/>
    </source>
</evidence>
<dbReference type="GO" id="GO:0032958">
    <property type="term" value="P:inositol phosphate biosynthetic process"/>
    <property type="evidence" value="ECO:0007669"/>
    <property type="project" value="InterPro"/>
</dbReference>
<evidence type="ECO:0000256" key="6">
    <source>
        <dbReference type="ARBA" id="ARBA00036164"/>
    </source>
</evidence>
<evidence type="ECO:0000313" key="10">
    <source>
        <dbReference type="Proteomes" id="UP000694845"/>
    </source>
</evidence>
<sequence>MGTVLKPGQNACRGKRELAFYQNVTRPDQSNPLYTSLRPLVPGFYGTFVSPEDPSLVYLKIKDVTARFRKPCVMDVKIGCKSYEDGVSLRKVELAKEKYPNLEKIGFQILGMRVYHPATDEFECRDKFYGRSLQGDNVIEGFARYLNVVDDVRIDVVPEFLKQIRRIERWFTNQKQLHFYSSSLLFVYEGAVTPASAQSVVETPTAQENDGISSSPPNFVSYSQLKRVSPKSKQSASAPEGLPSNSSAFLEQEEHLPVENGFINRLPTYQESIAAKFGGRGGAGPVEGGLSNGVEWGDNNGVQTEPRLLDINGRLTVSQMRERQGSLSQSNSQFDLPSPLKQEEELPLKANTDTLPSEEAASAATNQIEEEKESESKLALVKMIDFTHVVEADRTDENYLFGLKNVIRYFEMLRNVYGNK</sequence>
<dbReference type="OMA" id="ATDEFEC"/>
<organism evidence="10 11">
    <name type="scientific">Acanthaster planci</name>
    <name type="common">Crown-of-thorns starfish</name>
    <dbReference type="NCBI Taxonomy" id="133434"/>
    <lineage>
        <taxon>Eukaryota</taxon>
        <taxon>Metazoa</taxon>
        <taxon>Echinodermata</taxon>
        <taxon>Eleutherozoa</taxon>
        <taxon>Asterozoa</taxon>
        <taxon>Asteroidea</taxon>
        <taxon>Valvatacea</taxon>
        <taxon>Valvatida</taxon>
        <taxon>Acanthasteridae</taxon>
        <taxon>Acanthaster</taxon>
    </lineage>
</organism>
<dbReference type="PANTHER" id="PTHR12400:SF51">
    <property type="entry name" value="INOSITOL POLYPHOSPHATE MULTIKINASE"/>
    <property type="match status" value="1"/>
</dbReference>
<dbReference type="KEGG" id="aplc:110988184"/>
<evidence type="ECO:0000256" key="9">
    <source>
        <dbReference type="SAM" id="MobiDB-lite"/>
    </source>
</evidence>
<name>A0A8B7ZQ41_ACAPL</name>
<accession>A0A8B7ZQ41</accession>
<dbReference type="GO" id="GO:0051765">
    <property type="term" value="F:inositol tetrakisphosphate kinase activity"/>
    <property type="evidence" value="ECO:0007669"/>
    <property type="project" value="TreeGrafter"/>
</dbReference>
<evidence type="ECO:0000256" key="1">
    <source>
        <dbReference type="ARBA" id="ARBA00007374"/>
    </source>
</evidence>
<dbReference type="GO" id="GO:0005634">
    <property type="term" value="C:nucleus"/>
    <property type="evidence" value="ECO:0007669"/>
    <property type="project" value="TreeGrafter"/>
</dbReference>
<evidence type="ECO:0000256" key="7">
    <source>
        <dbReference type="ARBA" id="ARBA00036525"/>
    </source>
</evidence>